<proteinExistence type="predicted"/>
<evidence type="ECO:0000313" key="2">
    <source>
        <dbReference type="EMBL" id="RJF99288.1"/>
    </source>
</evidence>
<dbReference type="SUPFAM" id="SSF109604">
    <property type="entry name" value="HD-domain/PDEase-like"/>
    <property type="match status" value="1"/>
</dbReference>
<protein>
    <submittedName>
        <fullName evidence="2">HDOD domain-containing protein</fullName>
    </submittedName>
</protein>
<dbReference type="Pfam" id="PF08668">
    <property type="entry name" value="HDOD"/>
    <property type="match status" value="1"/>
</dbReference>
<dbReference type="InterPro" id="IPR013976">
    <property type="entry name" value="HDOD"/>
</dbReference>
<feature type="domain" description="HDOD" evidence="1">
    <location>
        <begin position="95"/>
        <end position="284"/>
    </location>
</feature>
<organism evidence="2 3">
    <name type="scientific">Noviherbaspirillum saxi</name>
    <dbReference type="NCBI Taxonomy" id="2320863"/>
    <lineage>
        <taxon>Bacteria</taxon>
        <taxon>Pseudomonadati</taxon>
        <taxon>Pseudomonadota</taxon>
        <taxon>Betaproteobacteria</taxon>
        <taxon>Burkholderiales</taxon>
        <taxon>Oxalobacteraceae</taxon>
        <taxon>Noviherbaspirillum</taxon>
    </lineage>
</organism>
<dbReference type="PROSITE" id="PS51833">
    <property type="entry name" value="HDOD"/>
    <property type="match status" value="1"/>
</dbReference>
<reference evidence="3" key="1">
    <citation type="submission" date="2018-09" db="EMBL/GenBank/DDBJ databases">
        <authorList>
            <person name="Zhu H."/>
        </authorList>
    </citation>
    <scope>NUCLEOTIDE SEQUENCE [LARGE SCALE GENOMIC DNA]</scope>
    <source>
        <strain evidence="3">K1R23-30</strain>
    </source>
</reference>
<evidence type="ECO:0000313" key="3">
    <source>
        <dbReference type="Proteomes" id="UP000265955"/>
    </source>
</evidence>
<sequence>MYDWLRRIFSDSGKPAPKLNSTTQAAPTAPAPVKTARFASDSVSSMQRDQVDFIFASWLFDAESHPDIFTNGNENAILAALDGVVKSNESGAHLVRRMPGVIPQLLQSLRSGDFAGAELARKISTDLVLVAEVLRLANSVAYSTGKPITSIDHAILVLGQDGLRQLITSVAFKPIINLKSGSFTKMVAPRLWAQSERCALANRLLAVDEAVEPLEVFLAGLVQNVGLTVSLRVIDQISDGRQPVGSPTFCNALAAYGRTLAYNIGTEWHFPESVMTAIREQGENKNSAHLSPVGKVLLMGNYLSKLELLARHGALDIDDPRMIDGLSDKEADCLRQLTQVEEREWVMVSGAR</sequence>
<dbReference type="AlphaFoldDB" id="A0A3A3FX90"/>
<accession>A0A3A3FX90</accession>
<keyword evidence="3" id="KW-1185">Reference proteome</keyword>
<gene>
    <name evidence="2" type="ORF">D3871_12725</name>
</gene>
<name>A0A3A3FX90_9BURK</name>
<dbReference type="Proteomes" id="UP000265955">
    <property type="component" value="Unassembled WGS sequence"/>
</dbReference>
<dbReference type="InterPro" id="IPR052340">
    <property type="entry name" value="RNase_Y/CdgJ"/>
</dbReference>
<evidence type="ECO:0000259" key="1">
    <source>
        <dbReference type="PROSITE" id="PS51833"/>
    </source>
</evidence>
<dbReference type="PANTHER" id="PTHR33525:SF6">
    <property type="entry name" value="HDOD DOMAIN-CONTAINING PROTEIN"/>
    <property type="match status" value="1"/>
</dbReference>
<dbReference type="EMBL" id="QYUO01000001">
    <property type="protein sequence ID" value="RJF99288.1"/>
    <property type="molecule type" value="Genomic_DNA"/>
</dbReference>
<dbReference type="PANTHER" id="PTHR33525">
    <property type="match status" value="1"/>
</dbReference>
<dbReference type="Gene3D" id="1.10.3210.10">
    <property type="entry name" value="Hypothetical protein af1432"/>
    <property type="match status" value="1"/>
</dbReference>
<comment type="caution">
    <text evidence="2">The sequence shown here is derived from an EMBL/GenBank/DDBJ whole genome shotgun (WGS) entry which is preliminary data.</text>
</comment>